<dbReference type="VEuPathDB" id="CryptoDB:Cvel_10995"/>
<dbReference type="InterPro" id="IPR043519">
    <property type="entry name" value="NT_sf"/>
</dbReference>
<feature type="compositionally biased region" description="Basic and acidic residues" evidence="2">
    <location>
        <begin position="268"/>
        <end position="287"/>
    </location>
</feature>
<feature type="compositionally biased region" description="Acidic residues" evidence="2">
    <location>
        <begin position="404"/>
        <end position="415"/>
    </location>
</feature>
<evidence type="ECO:0008006" key="4">
    <source>
        <dbReference type="Google" id="ProtNLM"/>
    </source>
</evidence>
<dbReference type="Gene3D" id="3.30.460.10">
    <property type="entry name" value="Beta Polymerase, domain 2"/>
    <property type="match status" value="1"/>
</dbReference>
<protein>
    <recommendedName>
        <fullName evidence="4">Ribosomal silencing factor RsfS</fullName>
    </recommendedName>
</protein>
<gene>
    <name evidence="3" type="ORF">Cvel_10995</name>
</gene>
<name>A0A0G4I4R9_9ALVE</name>
<feature type="compositionally biased region" description="Basic and acidic residues" evidence="2">
    <location>
        <begin position="360"/>
        <end position="376"/>
    </location>
</feature>
<dbReference type="InterPro" id="IPR004394">
    <property type="entry name" value="Iojap/RsfS/C7orf30"/>
</dbReference>
<comment type="similarity">
    <text evidence="1">Belongs to the Iojap/RsfS family.</text>
</comment>
<evidence type="ECO:0000256" key="2">
    <source>
        <dbReference type="SAM" id="MobiDB-lite"/>
    </source>
</evidence>
<feature type="compositionally biased region" description="Basic and acidic residues" evidence="2">
    <location>
        <begin position="144"/>
        <end position="155"/>
    </location>
</feature>
<dbReference type="GO" id="GO:0090071">
    <property type="term" value="P:negative regulation of ribosome biogenesis"/>
    <property type="evidence" value="ECO:0007669"/>
    <property type="project" value="TreeGrafter"/>
</dbReference>
<feature type="compositionally biased region" description="Acidic residues" evidence="2">
    <location>
        <begin position="377"/>
        <end position="390"/>
    </location>
</feature>
<dbReference type="PANTHER" id="PTHR21043:SF0">
    <property type="entry name" value="MITOCHONDRIAL ASSEMBLY OF RIBOSOMAL LARGE SUBUNIT PROTEIN 1"/>
    <property type="match status" value="1"/>
</dbReference>
<dbReference type="Pfam" id="PF02410">
    <property type="entry name" value="RsfS"/>
    <property type="match status" value="1"/>
</dbReference>
<proteinExistence type="inferred from homology"/>
<feature type="compositionally biased region" description="Acidic residues" evidence="2">
    <location>
        <begin position="104"/>
        <end position="128"/>
    </location>
</feature>
<accession>A0A0G4I4R9</accession>
<feature type="compositionally biased region" description="Polar residues" evidence="2">
    <location>
        <begin position="289"/>
        <end position="299"/>
    </location>
</feature>
<organism evidence="3">
    <name type="scientific">Chromera velia CCMP2878</name>
    <dbReference type="NCBI Taxonomy" id="1169474"/>
    <lineage>
        <taxon>Eukaryota</taxon>
        <taxon>Sar</taxon>
        <taxon>Alveolata</taxon>
        <taxon>Colpodellida</taxon>
        <taxon>Chromeraceae</taxon>
        <taxon>Chromera</taxon>
    </lineage>
</organism>
<feature type="compositionally biased region" description="Polar residues" evidence="2">
    <location>
        <begin position="658"/>
        <end position="668"/>
    </location>
</feature>
<dbReference type="GO" id="GO:0017148">
    <property type="term" value="P:negative regulation of translation"/>
    <property type="evidence" value="ECO:0007669"/>
    <property type="project" value="TreeGrafter"/>
</dbReference>
<feature type="region of interest" description="Disordered" evidence="2">
    <location>
        <begin position="64"/>
        <end position="176"/>
    </location>
</feature>
<evidence type="ECO:0000256" key="1">
    <source>
        <dbReference type="ARBA" id="ARBA00010574"/>
    </source>
</evidence>
<reference evidence="3" key="1">
    <citation type="submission" date="2014-11" db="EMBL/GenBank/DDBJ databases">
        <authorList>
            <person name="Otto D Thomas"/>
            <person name="Naeem Raeece"/>
        </authorList>
    </citation>
    <scope>NUCLEOTIDE SEQUENCE</scope>
</reference>
<feature type="region of interest" description="Disordered" evidence="2">
    <location>
        <begin position="649"/>
        <end position="668"/>
    </location>
</feature>
<evidence type="ECO:0000313" key="3">
    <source>
        <dbReference type="EMBL" id="CEM51981.1"/>
    </source>
</evidence>
<feature type="compositionally biased region" description="Basic and acidic residues" evidence="2">
    <location>
        <begin position="314"/>
        <end position="344"/>
    </location>
</feature>
<dbReference type="EMBL" id="CDMZ01005112">
    <property type="protein sequence ID" value="CEM51981.1"/>
    <property type="molecule type" value="Genomic_DNA"/>
</dbReference>
<feature type="region of interest" description="Disordered" evidence="2">
    <location>
        <begin position="238"/>
        <end position="421"/>
    </location>
</feature>
<feature type="compositionally biased region" description="Basic and acidic residues" evidence="2">
    <location>
        <begin position="64"/>
        <end position="81"/>
    </location>
</feature>
<dbReference type="AlphaFoldDB" id="A0A0G4I4R9"/>
<sequence length="668" mass="74841">MQRSARRLLQSLALKQPNGPVWPSQTCPSAVRCRLFSSTSSSSHSKADSVRSDSTLLFERIEEETRRREGRHVEVEEKQGKAEYGSRYSERGQRASHHVYTAAEMEDVDGEGEGLEEEGEVDIEEGADVEWGPEVIDLGPGMRPAEDRGAHRPFDHPSGVSMTPPGPLPPLVASLGRDGEGREVLGVDPEEFRAFQKRGGGVYEDFEEEDEEAGTGSVWFGPPKTRPELHAEVRNAVEAFAPPSVVSERPWGSEGGSEMRGGMKTRARREEKRNGDEEGCEREKDENESSVGVVSNTLGVSSDSSSSSSVDFVVRLREGKGKGAEDRNNKELVEKSDGGRREYEGGWLGQSFSSSSGSGEGRENRIENESEERIWSDDEDSSEGEGDEETASSSDRQQGKGTLNEDEEEEEEDDGLTPAQKFYKENKNVLLQRAMKYYSEKYSERSAEEEVCEEWSRTREPVVRPSRDHLWDFGNVNREVPRETVQLQKGKVPSVDQVLRILEQERAMDVVVVNLEDCGRRDLGRYAVVATGQTPKHCKRLGRMMKRIFTETEIPHLDPRCYGSDAQEWHIAHCGPLLVHLLTSRARQAYNLEELWMRPHEHNGSADFPGYFDYLPGEPPPFLYRNATAPSVVPSLGESRWRKLQELAGDYEDATTADDGTQYTAEET</sequence>
<feature type="compositionally biased region" description="Low complexity" evidence="2">
    <location>
        <begin position="300"/>
        <end position="313"/>
    </location>
</feature>
<dbReference type="SUPFAM" id="SSF81301">
    <property type="entry name" value="Nucleotidyltransferase"/>
    <property type="match status" value="1"/>
</dbReference>
<dbReference type="GO" id="GO:0043023">
    <property type="term" value="F:ribosomal large subunit binding"/>
    <property type="evidence" value="ECO:0007669"/>
    <property type="project" value="TreeGrafter"/>
</dbReference>
<dbReference type="PANTHER" id="PTHR21043">
    <property type="entry name" value="IOJAP SUPERFAMILY ORTHOLOG"/>
    <property type="match status" value="1"/>
</dbReference>